<dbReference type="InterPro" id="IPR001611">
    <property type="entry name" value="Leu-rich_rpt"/>
</dbReference>
<keyword evidence="10 14" id="KW-0472">Membrane</keyword>
<evidence type="ECO:0000256" key="7">
    <source>
        <dbReference type="ARBA" id="ARBA00022729"/>
    </source>
</evidence>
<reference evidence="16" key="2">
    <citation type="submission" date="2019-07" db="EMBL/GenBank/DDBJ databases">
        <authorList>
            <person name="Seetharam A."/>
            <person name="Woodhouse M."/>
            <person name="Cannon E."/>
        </authorList>
    </citation>
    <scope>NUCLEOTIDE SEQUENCE [LARGE SCALE GENOMIC DNA]</scope>
    <source>
        <strain evidence="16">cv. B73</strain>
    </source>
</reference>
<dbReference type="FunFam" id="3.80.10.10:FF:000041">
    <property type="entry name" value="LRR receptor-like serine/threonine-protein kinase ERECTA"/>
    <property type="match status" value="1"/>
</dbReference>
<dbReference type="Gene3D" id="3.80.10.10">
    <property type="entry name" value="Ribonuclease Inhibitor"/>
    <property type="match status" value="5"/>
</dbReference>
<dbReference type="Proteomes" id="UP000007305">
    <property type="component" value="Chromosome 6"/>
</dbReference>
<dbReference type="FunFam" id="3.80.10.10:FF:000111">
    <property type="entry name" value="LRR receptor-like serine/threonine-protein kinase ERECTA"/>
    <property type="match status" value="1"/>
</dbReference>
<organism evidence="16 17">
    <name type="scientific">Zea mays</name>
    <name type="common">Maize</name>
    <dbReference type="NCBI Taxonomy" id="4577"/>
    <lineage>
        <taxon>Eukaryota</taxon>
        <taxon>Viridiplantae</taxon>
        <taxon>Streptophyta</taxon>
        <taxon>Embryophyta</taxon>
        <taxon>Tracheophyta</taxon>
        <taxon>Spermatophyta</taxon>
        <taxon>Magnoliopsida</taxon>
        <taxon>Liliopsida</taxon>
        <taxon>Poales</taxon>
        <taxon>Poaceae</taxon>
        <taxon>PACMAD clade</taxon>
        <taxon>Panicoideae</taxon>
        <taxon>Andropogonodae</taxon>
        <taxon>Andropogoneae</taxon>
        <taxon>Tripsacinae</taxon>
        <taxon>Zea</taxon>
    </lineage>
</organism>
<dbReference type="InParanoid" id="A0A804PQ16"/>
<dbReference type="PANTHER" id="PTHR48063">
    <property type="entry name" value="LRR RECEPTOR-LIKE KINASE"/>
    <property type="match status" value="1"/>
</dbReference>
<dbReference type="Pfam" id="PF08263">
    <property type="entry name" value="LRRNT_2"/>
    <property type="match status" value="1"/>
</dbReference>
<reference evidence="17" key="1">
    <citation type="journal article" date="2009" name="Science">
        <title>The B73 maize genome: complexity, diversity, and dynamics.</title>
        <authorList>
            <person name="Schnable P.S."/>
            <person name="Ware D."/>
            <person name="Fulton R.S."/>
            <person name="Stein J.C."/>
            <person name="Wei F."/>
            <person name="Pasternak S."/>
            <person name="Liang C."/>
            <person name="Zhang J."/>
            <person name="Fulton L."/>
            <person name="Graves T.A."/>
            <person name="Minx P."/>
            <person name="Reily A.D."/>
            <person name="Courtney L."/>
            <person name="Kruchowski S.S."/>
            <person name="Tomlinson C."/>
            <person name="Strong C."/>
            <person name="Delehaunty K."/>
            <person name="Fronick C."/>
            <person name="Courtney B."/>
            <person name="Rock S.M."/>
            <person name="Belter E."/>
            <person name="Du F."/>
            <person name="Kim K."/>
            <person name="Abbott R.M."/>
            <person name="Cotton M."/>
            <person name="Levy A."/>
            <person name="Marchetto P."/>
            <person name="Ochoa K."/>
            <person name="Jackson S.M."/>
            <person name="Gillam B."/>
            <person name="Chen W."/>
            <person name="Yan L."/>
            <person name="Higginbotham J."/>
            <person name="Cardenas M."/>
            <person name="Waligorski J."/>
            <person name="Applebaum E."/>
            <person name="Phelps L."/>
            <person name="Falcone J."/>
            <person name="Kanchi K."/>
            <person name="Thane T."/>
            <person name="Scimone A."/>
            <person name="Thane N."/>
            <person name="Henke J."/>
            <person name="Wang T."/>
            <person name="Ruppert J."/>
            <person name="Shah N."/>
            <person name="Rotter K."/>
            <person name="Hodges J."/>
            <person name="Ingenthron E."/>
            <person name="Cordes M."/>
            <person name="Kohlberg S."/>
            <person name="Sgro J."/>
            <person name="Delgado B."/>
            <person name="Mead K."/>
            <person name="Chinwalla A."/>
            <person name="Leonard S."/>
            <person name="Crouse K."/>
            <person name="Collura K."/>
            <person name="Kudrna D."/>
            <person name="Currie J."/>
            <person name="He R."/>
            <person name="Angelova A."/>
            <person name="Rajasekar S."/>
            <person name="Mueller T."/>
            <person name="Lomeli R."/>
            <person name="Scara G."/>
            <person name="Ko A."/>
            <person name="Delaney K."/>
            <person name="Wissotski M."/>
            <person name="Lopez G."/>
            <person name="Campos D."/>
            <person name="Braidotti M."/>
            <person name="Ashley E."/>
            <person name="Golser W."/>
            <person name="Kim H."/>
            <person name="Lee S."/>
            <person name="Lin J."/>
            <person name="Dujmic Z."/>
            <person name="Kim W."/>
            <person name="Talag J."/>
            <person name="Zuccolo A."/>
            <person name="Fan C."/>
            <person name="Sebastian A."/>
            <person name="Kramer M."/>
            <person name="Spiegel L."/>
            <person name="Nascimento L."/>
            <person name="Zutavern T."/>
            <person name="Miller B."/>
            <person name="Ambroise C."/>
            <person name="Muller S."/>
            <person name="Spooner W."/>
            <person name="Narechania A."/>
            <person name="Ren L."/>
            <person name="Wei S."/>
            <person name="Kumari S."/>
            <person name="Faga B."/>
            <person name="Levy M.J."/>
            <person name="McMahan L."/>
            <person name="Van Buren P."/>
            <person name="Vaughn M.W."/>
            <person name="Ying K."/>
            <person name="Yeh C.-T."/>
            <person name="Emrich S.J."/>
            <person name="Jia Y."/>
            <person name="Kalyanaraman A."/>
            <person name="Hsia A.-P."/>
            <person name="Barbazuk W.B."/>
            <person name="Baucom R.S."/>
            <person name="Brutnell T.P."/>
            <person name="Carpita N.C."/>
            <person name="Chaparro C."/>
            <person name="Chia J.-M."/>
            <person name="Deragon J.-M."/>
            <person name="Estill J.C."/>
            <person name="Fu Y."/>
            <person name="Jeddeloh J.A."/>
            <person name="Han Y."/>
            <person name="Lee H."/>
            <person name="Li P."/>
            <person name="Lisch D.R."/>
            <person name="Liu S."/>
            <person name="Liu Z."/>
            <person name="Nagel D.H."/>
            <person name="McCann M.C."/>
            <person name="SanMiguel P."/>
            <person name="Myers A.M."/>
            <person name="Nettleton D."/>
            <person name="Nguyen J."/>
            <person name="Penning B.W."/>
            <person name="Ponnala L."/>
            <person name="Schneider K.L."/>
            <person name="Schwartz D.C."/>
            <person name="Sharma A."/>
            <person name="Soderlund C."/>
            <person name="Springer N.M."/>
            <person name="Sun Q."/>
            <person name="Wang H."/>
            <person name="Waterman M."/>
            <person name="Westerman R."/>
            <person name="Wolfgruber T.K."/>
            <person name="Yang L."/>
            <person name="Yu Y."/>
            <person name="Zhang L."/>
            <person name="Zhou S."/>
            <person name="Zhu Q."/>
            <person name="Bennetzen J.L."/>
            <person name="Dawe R.K."/>
            <person name="Jiang J."/>
            <person name="Jiang N."/>
            <person name="Presting G.G."/>
            <person name="Wessler S.R."/>
            <person name="Aluru S."/>
            <person name="Martienssen R.A."/>
            <person name="Clifton S.W."/>
            <person name="McCombie W.R."/>
            <person name="Wing R.A."/>
            <person name="Wilson R.K."/>
        </authorList>
    </citation>
    <scope>NUCLEOTIDE SEQUENCE [LARGE SCALE GENOMIC DNA]</scope>
    <source>
        <strain evidence="17">cv. B73</strain>
    </source>
</reference>
<keyword evidence="11" id="KW-0675">Receptor</keyword>
<evidence type="ECO:0000256" key="9">
    <source>
        <dbReference type="ARBA" id="ARBA00022989"/>
    </source>
</evidence>
<dbReference type="Pfam" id="PF00560">
    <property type="entry name" value="LRR_1"/>
    <property type="match status" value="6"/>
</dbReference>
<evidence type="ECO:0000256" key="2">
    <source>
        <dbReference type="ARBA" id="ARBA00009592"/>
    </source>
</evidence>
<feature type="domain" description="Leucine-rich repeat-containing N-terminal plant-type" evidence="15">
    <location>
        <begin position="44"/>
        <end position="80"/>
    </location>
</feature>
<name>A0A804PQ16_MAIZE</name>
<keyword evidence="12" id="KW-0325">Glycoprotein</keyword>
<evidence type="ECO:0000256" key="6">
    <source>
        <dbReference type="ARBA" id="ARBA00022692"/>
    </source>
</evidence>
<dbReference type="Pfam" id="PF13855">
    <property type="entry name" value="LRR_8"/>
    <property type="match status" value="3"/>
</dbReference>
<keyword evidence="8" id="KW-0677">Repeat</keyword>
<dbReference type="InterPro" id="IPR032675">
    <property type="entry name" value="LRR_dom_sf"/>
</dbReference>
<dbReference type="PROSITE" id="PS51450">
    <property type="entry name" value="LRR"/>
    <property type="match status" value="1"/>
</dbReference>
<dbReference type="SUPFAM" id="SSF52058">
    <property type="entry name" value="L domain-like"/>
    <property type="match status" value="1"/>
</dbReference>
<keyword evidence="3" id="KW-1003">Cell membrane</keyword>
<keyword evidence="5" id="KW-1070">Brassinosteroid signaling pathway</keyword>
<keyword evidence="4" id="KW-0433">Leucine-rich repeat</keyword>
<evidence type="ECO:0000256" key="1">
    <source>
        <dbReference type="ARBA" id="ARBA00004251"/>
    </source>
</evidence>
<dbReference type="SMART" id="SM00369">
    <property type="entry name" value="LRR_TYP"/>
    <property type="match status" value="9"/>
</dbReference>
<evidence type="ECO:0000313" key="16">
    <source>
        <dbReference type="EnsemblPlants" id="Zm00001eb261230_P001"/>
    </source>
</evidence>
<evidence type="ECO:0000256" key="12">
    <source>
        <dbReference type="ARBA" id="ARBA00023180"/>
    </source>
</evidence>
<evidence type="ECO:0000256" key="10">
    <source>
        <dbReference type="ARBA" id="ARBA00023136"/>
    </source>
</evidence>
<keyword evidence="6 14" id="KW-0812">Transmembrane</keyword>
<evidence type="ECO:0000256" key="3">
    <source>
        <dbReference type="ARBA" id="ARBA00022475"/>
    </source>
</evidence>
<dbReference type="AlphaFoldDB" id="A0A804PQ16"/>
<dbReference type="GO" id="GO:0009742">
    <property type="term" value="P:brassinosteroid mediated signaling pathway"/>
    <property type="evidence" value="ECO:0007669"/>
    <property type="project" value="UniProtKB-KW"/>
</dbReference>
<dbReference type="InterPro" id="IPR046956">
    <property type="entry name" value="RLP23-like"/>
</dbReference>
<protein>
    <recommendedName>
        <fullName evidence="15">Leucine-rich repeat-containing N-terminal plant-type domain-containing protein</fullName>
    </recommendedName>
</protein>
<evidence type="ECO:0000256" key="5">
    <source>
        <dbReference type="ARBA" id="ARBA00022626"/>
    </source>
</evidence>
<dbReference type="PANTHER" id="PTHR48063:SF108">
    <property type="entry name" value="LEUCINE-RICH REPEAT-CONTAINING N-TERMINAL PLANT-TYPE DOMAIN-CONTAINING PROTEIN"/>
    <property type="match status" value="1"/>
</dbReference>
<evidence type="ECO:0000256" key="14">
    <source>
        <dbReference type="SAM" id="Phobius"/>
    </source>
</evidence>
<dbReference type="EnsemblPlants" id="Zm00001eb261230_T001">
    <property type="protein sequence ID" value="Zm00001eb261230_P001"/>
    <property type="gene ID" value="Zm00001eb261230"/>
</dbReference>
<dbReference type="InterPro" id="IPR003591">
    <property type="entry name" value="Leu-rich_rpt_typical-subtyp"/>
</dbReference>
<evidence type="ECO:0000256" key="13">
    <source>
        <dbReference type="SAM" id="MobiDB-lite"/>
    </source>
</evidence>
<dbReference type="PRINTS" id="PR00019">
    <property type="entry name" value="LEURICHRPT"/>
</dbReference>
<evidence type="ECO:0000256" key="11">
    <source>
        <dbReference type="ARBA" id="ARBA00023170"/>
    </source>
</evidence>
<dbReference type="SUPFAM" id="SSF52047">
    <property type="entry name" value="RNI-like"/>
    <property type="match status" value="2"/>
</dbReference>
<feature type="region of interest" description="Disordered" evidence="13">
    <location>
        <begin position="619"/>
        <end position="638"/>
    </location>
</feature>
<feature type="transmembrane region" description="Helical" evidence="14">
    <location>
        <begin position="938"/>
        <end position="959"/>
    </location>
</feature>
<evidence type="ECO:0000256" key="8">
    <source>
        <dbReference type="ARBA" id="ARBA00022737"/>
    </source>
</evidence>
<accession>A0A804PQ16</accession>
<keyword evidence="9 14" id="KW-1133">Transmembrane helix</keyword>
<dbReference type="InterPro" id="IPR013210">
    <property type="entry name" value="LRR_N_plant-typ"/>
</dbReference>
<dbReference type="FunFam" id="3.80.10.10:FF:000649">
    <property type="entry name" value="Leucine Rich Repeat family protein"/>
    <property type="match status" value="1"/>
</dbReference>
<dbReference type="Gramene" id="Zm00001eb261230_T001">
    <property type="protein sequence ID" value="Zm00001eb261230_P001"/>
    <property type="gene ID" value="Zm00001eb261230"/>
</dbReference>
<keyword evidence="17" id="KW-1185">Reference proteome</keyword>
<dbReference type="FunFam" id="3.80.10.10:FF:001347">
    <property type="entry name" value="LRR receptor-like serine/threonine-protein kinase GSO2"/>
    <property type="match status" value="1"/>
</dbReference>
<sequence length="996" mass="109735">MHHPRLPAICSLPAMAVAAVVLVFTSTTAVAASLAVVRSSCVPAERAALLSFKASITSDPAGRLRSWRGHDCCQWRGVSCGNRSHAVVGLDLRNDYWQHDSFFSDHDSGNHWLRGQISPSITALRRLRRLDLSGNLLGGPGVTIPGFLGSLSSLVYLNLSAMDFDGMVPPQLGNLSRLVRLDLNNPLLGNQYSPDLSWLSRLSLLEHLNLNIVNLSTVADPTQAINALANLRVLHLDECSISIYSLLSRLTNLTAVEELDLSNNFLFSGPFSSRWWFWDLGSRLRSLQLDACGLFGSFPRELGYMTSLEVLDLGNNDLNGMLPETFRNMCSLNTLTLAYTNIGLDIARLLDRLPSCPERKLRELDLSQANLTGTMLNWLPNQTSLTLLDVSGNHLTGPVPVEIGELAALSSLDVSGNNLNGVMSEEHFSKLTSLTSLDLSDNNLQIRVDPDWVPPFQLNVAEFSSCQLGSRFPAWLRWQNQVNVLDISYSNLTGTIPEWFWAVFANASSLDLSYNKITGELPRDLEFMSVGILQLRSNQLTGSVPRLPRSIVTFDISRNSLNGPLSLNFEAPLLQLVVLYSNRITGLIPNQICQWKQLRVLDLSDNLLAGELPDCGTKVAKQGNSSSTSMPHSSPASPPSLNIRTLLLSSNSLSGEFPLLLQSCTNLLVLDLSHNKFTRNLPAWIGERLQNLEILALRSNTFSSHIPGEITRLPALQFLDLANNNLSGTLPQSLANLKAFTTIAYTGGTGNPFDEEYDGEYGFVTMGPSDDSLTVETKGQELNYTESMIFLMSIDLSNNNLAGPIPEEIGTLVGLINLNLSRNLISGKIPEQIGNLQSLESLDLSNNHLSGEIPWDLSNLTSLSYMNLSYNNLSGRIPSGHQLDTLSSDDPTSMYIGNPDLCGHPLPKQCPGDHQTPDVEHPIRDHEDGSGSDRMMDLGLGLLVGFVVGLWVVFCGLLFKKKWRCTYFMLLDKLYDKVFVFSVLIWRKWFSEAGEH</sequence>
<evidence type="ECO:0000313" key="17">
    <source>
        <dbReference type="Proteomes" id="UP000007305"/>
    </source>
</evidence>
<feature type="compositionally biased region" description="Low complexity" evidence="13">
    <location>
        <begin position="625"/>
        <end position="635"/>
    </location>
</feature>
<keyword evidence="7" id="KW-0732">Signal</keyword>
<dbReference type="GO" id="GO:0005886">
    <property type="term" value="C:plasma membrane"/>
    <property type="evidence" value="ECO:0000318"/>
    <property type="project" value="GO_Central"/>
</dbReference>
<proteinExistence type="inferred from homology"/>
<evidence type="ECO:0000256" key="4">
    <source>
        <dbReference type="ARBA" id="ARBA00022614"/>
    </source>
</evidence>
<comment type="similarity">
    <text evidence="2">Belongs to the RLP family.</text>
</comment>
<reference evidence="16" key="3">
    <citation type="submission" date="2021-05" db="UniProtKB">
        <authorList>
            <consortium name="EnsemblPlants"/>
        </authorList>
    </citation>
    <scope>IDENTIFICATION</scope>
    <source>
        <strain evidence="16">cv. B73</strain>
    </source>
</reference>
<evidence type="ECO:0000259" key="15">
    <source>
        <dbReference type="Pfam" id="PF08263"/>
    </source>
</evidence>
<comment type="subcellular location">
    <subcellularLocation>
        <location evidence="1">Cell membrane</location>
        <topology evidence="1">Single-pass type I membrane protein</topology>
    </subcellularLocation>
</comment>